<evidence type="ECO:0000313" key="2">
    <source>
        <dbReference type="Proteomes" id="UP000187203"/>
    </source>
</evidence>
<dbReference type="Proteomes" id="UP000187203">
    <property type="component" value="Unassembled WGS sequence"/>
</dbReference>
<keyword evidence="2" id="KW-1185">Reference proteome</keyword>
<protein>
    <submittedName>
        <fullName evidence="1">Uncharacterized protein</fullName>
    </submittedName>
</protein>
<dbReference type="EMBL" id="AWUE01020390">
    <property type="protein sequence ID" value="OMO68441.1"/>
    <property type="molecule type" value="Genomic_DNA"/>
</dbReference>
<organism evidence="1 2">
    <name type="scientific">Corchorus olitorius</name>
    <dbReference type="NCBI Taxonomy" id="93759"/>
    <lineage>
        <taxon>Eukaryota</taxon>
        <taxon>Viridiplantae</taxon>
        <taxon>Streptophyta</taxon>
        <taxon>Embryophyta</taxon>
        <taxon>Tracheophyta</taxon>
        <taxon>Spermatophyta</taxon>
        <taxon>Magnoliopsida</taxon>
        <taxon>eudicotyledons</taxon>
        <taxon>Gunneridae</taxon>
        <taxon>Pentapetalae</taxon>
        <taxon>rosids</taxon>
        <taxon>malvids</taxon>
        <taxon>Malvales</taxon>
        <taxon>Malvaceae</taxon>
        <taxon>Grewioideae</taxon>
        <taxon>Apeibeae</taxon>
        <taxon>Corchorus</taxon>
    </lineage>
</organism>
<reference evidence="2" key="1">
    <citation type="submission" date="2013-09" db="EMBL/GenBank/DDBJ databases">
        <title>Corchorus olitorius genome sequencing.</title>
        <authorList>
            <person name="Alam M."/>
            <person name="Haque M.S."/>
            <person name="Islam M.S."/>
            <person name="Emdad E.M."/>
            <person name="Islam M.M."/>
            <person name="Ahmed B."/>
            <person name="Halim A."/>
            <person name="Hossen Q.M.M."/>
            <person name="Hossain M.Z."/>
            <person name="Ahmed R."/>
            <person name="Khan M.M."/>
            <person name="Islam R."/>
            <person name="Rashid M.M."/>
            <person name="Khan S.A."/>
            <person name="Rahman M.S."/>
            <person name="Alam M."/>
            <person name="Yahiya A.S."/>
            <person name="Khan M.S."/>
            <person name="Azam M.S."/>
            <person name="Haque T."/>
            <person name="Lashkar M.Z.H."/>
            <person name="Akhand A.I."/>
            <person name="Morshed G."/>
            <person name="Roy S."/>
            <person name="Uddin K.S."/>
            <person name="Rabeya T."/>
            <person name="Hossain A.S."/>
            <person name="Chowdhury A."/>
            <person name="Snigdha A.R."/>
            <person name="Mortoza M.S."/>
            <person name="Matin S.A."/>
            <person name="Hoque S.M.E."/>
            <person name="Islam M.K."/>
            <person name="Roy D.K."/>
            <person name="Haider R."/>
            <person name="Moosa M.M."/>
            <person name="Elias S.M."/>
            <person name="Hasan A.M."/>
            <person name="Jahan S."/>
            <person name="Shafiuddin M."/>
            <person name="Mahmood N."/>
            <person name="Shommy N.S."/>
        </authorList>
    </citation>
    <scope>NUCLEOTIDE SEQUENCE [LARGE SCALE GENOMIC DNA]</scope>
    <source>
        <strain evidence="2">cv. O-4</strain>
    </source>
</reference>
<comment type="caution">
    <text evidence="1">The sequence shown here is derived from an EMBL/GenBank/DDBJ whole genome shotgun (WGS) entry which is preliminary data.</text>
</comment>
<evidence type="ECO:0000313" key="1">
    <source>
        <dbReference type="EMBL" id="OMO68441.1"/>
    </source>
</evidence>
<gene>
    <name evidence="1" type="ORF">COLO4_29676</name>
</gene>
<accession>A0A1R3HDR1</accession>
<sequence>MLLLSLDCLADHEKDLVSILTGEKHFDFSPLLQQIMAPQGILSLRSKY</sequence>
<dbReference type="AlphaFoldDB" id="A0A1R3HDR1"/>
<name>A0A1R3HDR1_9ROSI</name>
<proteinExistence type="predicted"/>